<proteinExistence type="predicted"/>
<gene>
    <name evidence="1" type="ORF">ACFSJ0_08240</name>
</gene>
<dbReference type="RefSeq" id="WP_219527956.1">
    <property type="nucleotide sequence ID" value="NZ_JAHKRM010000003.1"/>
</dbReference>
<organism evidence="1 2">
    <name type="scientific">Nonomuraea guangzhouensis</name>
    <dbReference type="NCBI Taxonomy" id="1291555"/>
    <lineage>
        <taxon>Bacteria</taxon>
        <taxon>Bacillati</taxon>
        <taxon>Actinomycetota</taxon>
        <taxon>Actinomycetes</taxon>
        <taxon>Streptosporangiales</taxon>
        <taxon>Streptosporangiaceae</taxon>
        <taxon>Nonomuraea</taxon>
    </lineage>
</organism>
<accession>A0ABW4G2Q5</accession>
<reference evidence="2" key="1">
    <citation type="journal article" date="2019" name="Int. J. Syst. Evol. Microbiol.">
        <title>The Global Catalogue of Microorganisms (GCM) 10K type strain sequencing project: providing services to taxonomists for standard genome sequencing and annotation.</title>
        <authorList>
            <consortium name="The Broad Institute Genomics Platform"/>
            <consortium name="The Broad Institute Genome Sequencing Center for Infectious Disease"/>
            <person name="Wu L."/>
            <person name="Ma J."/>
        </authorList>
    </citation>
    <scope>NUCLEOTIDE SEQUENCE [LARGE SCALE GENOMIC DNA]</scope>
    <source>
        <strain evidence="2">CGMCC 1.15399</strain>
    </source>
</reference>
<evidence type="ECO:0000313" key="1">
    <source>
        <dbReference type="EMBL" id="MFD1537019.1"/>
    </source>
</evidence>
<evidence type="ECO:0000313" key="2">
    <source>
        <dbReference type="Proteomes" id="UP001597097"/>
    </source>
</evidence>
<evidence type="ECO:0008006" key="3">
    <source>
        <dbReference type="Google" id="ProtNLM"/>
    </source>
</evidence>
<dbReference type="EMBL" id="JBHUCM010000007">
    <property type="protein sequence ID" value="MFD1537019.1"/>
    <property type="molecule type" value="Genomic_DNA"/>
</dbReference>
<protein>
    <recommendedName>
        <fullName evidence="3">DinB family protein</fullName>
    </recommendedName>
</protein>
<comment type="caution">
    <text evidence="1">The sequence shown here is derived from an EMBL/GenBank/DDBJ whole genome shotgun (WGS) entry which is preliminary data.</text>
</comment>
<keyword evidence="2" id="KW-1185">Reference proteome</keyword>
<sequence length="163" mass="17145">MVDGHGVELMAKVRRQLDESAAVFAALDDADLSKCCPDGDGETTGTVASAAAHLAEGYARLGRFLHSTGYVPAAPEHGHGHGHAHGAGHRHAPPPATVADVLELLHRVEQPVTLLGDLTDQQLDSVPAKANRFADGHRTLQQVIDEMTAHQAAHLAAIKQALT</sequence>
<dbReference type="Proteomes" id="UP001597097">
    <property type="component" value="Unassembled WGS sequence"/>
</dbReference>
<name>A0ABW4G2Q5_9ACTN</name>